<evidence type="ECO:0000313" key="6">
    <source>
        <dbReference type="EMBL" id="KOS57124.1"/>
    </source>
</evidence>
<dbReference type="GO" id="GO:0003677">
    <property type="term" value="F:DNA binding"/>
    <property type="evidence" value="ECO:0007669"/>
    <property type="project" value="UniProtKB-KW"/>
</dbReference>
<dbReference type="PROSITE" id="PS51118">
    <property type="entry name" value="HTH_HXLR"/>
    <property type="match status" value="2"/>
</dbReference>
<feature type="domain" description="HTH hxlR-type" evidence="5">
    <location>
        <begin position="13"/>
        <end position="115"/>
    </location>
</feature>
<sequence length="315" mass="35071">MSMAGSGTVTELEPGGDNAIAVTLGILGDEWNLWILRYALQGDRRYRDWIERGEISNAVLTARLTRLTDSELLERVQYQTRPARHEYRLTVRGHGVWPVLLTMWAWEQQWAPDHRGQLPARRHTVCAARFTPVLVCGHCDRPVGAPDVEAQLGPSGQWSRSVPAATGRRRSGRARSPEILPHTMELLGNRWSAALLGAAFLGATRYGQFAERMGAPPTVVAGRLRRFTELGVLQELPNPARPAWVTYHLTDKGRAFFPVVACMIDWGLRWFRAPEGPAIVLCHRECDHTFTPVLACSHCGERLRASTVSIEPSGG</sequence>
<comment type="caution">
    <text evidence="6">The sequence shown here is derived from an EMBL/GenBank/DDBJ whole genome shotgun (WGS) entry which is preliminary data.</text>
</comment>
<dbReference type="InterPro" id="IPR002577">
    <property type="entry name" value="HTH_HxlR"/>
</dbReference>
<feature type="domain" description="HTH hxlR-type" evidence="5">
    <location>
        <begin position="176"/>
        <end position="275"/>
    </location>
</feature>
<evidence type="ECO:0000256" key="2">
    <source>
        <dbReference type="ARBA" id="ARBA00023125"/>
    </source>
</evidence>
<dbReference type="PANTHER" id="PTHR33204:SF18">
    <property type="entry name" value="TRANSCRIPTIONAL REGULATORY PROTEIN"/>
    <property type="match status" value="1"/>
</dbReference>
<evidence type="ECO:0000259" key="5">
    <source>
        <dbReference type="PROSITE" id="PS51118"/>
    </source>
</evidence>
<dbReference type="InterPro" id="IPR036388">
    <property type="entry name" value="WH-like_DNA-bd_sf"/>
</dbReference>
<keyword evidence="2" id="KW-0238">DNA-binding</keyword>
<dbReference type="PATRIC" id="fig|1441923.3.peg.1246"/>
<reference evidence="7" key="2">
    <citation type="submission" date="2015-01" db="EMBL/GenBank/DDBJ databases">
        <title>Draft genome sequence of potential hydrocarbon metabolising strain of Rhodococcus rhodochrous.</title>
        <authorList>
            <person name="Aggarwal R.K."/>
            <person name="Dawar C."/>
        </authorList>
    </citation>
    <scope>NUCLEOTIDE SEQUENCE [LARGE SCALE GENOMIC DNA]</scope>
    <source>
        <strain evidence="7">KG-21</strain>
    </source>
</reference>
<dbReference type="PANTHER" id="PTHR33204">
    <property type="entry name" value="TRANSCRIPTIONAL REGULATOR, MARR FAMILY"/>
    <property type="match status" value="1"/>
</dbReference>
<keyword evidence="1" id="KW-0805">Transcription regulation</keyword>
<evidence type="ECO:0000256" key="1">
    <source>
        <dbReference type="ARBA" id="ARBA00023015"/>
    </source>
</evidence>
<dbReference type="EMBL" id="AZYO01000008">
    <property type="protein sequence ID" value="KOS57124.1"/>
    <property type="molecule type" value="Genomic_DNA"/>
</dbReference>
<keyword evidence="3" id="KW-0804">Transcription</keyword>
<organism evidence="6 7">
    <name type="scientific">Rhodococcus rhodochrous KG-21</name>
    <dbReference type="NCBI Taxonomy" id="1441923"/>
    <lineage>
        <taxon>Bacteria</taxon>
        <taxon>Bacillati</taxon>
        <taxon>Actinomycetota</taxon>
        <taxon>Actinomycetes</taxon>
        <taxon>Mycobacteriales</taxon>
        <taxon>Nocardiaceae</taxon>
        <taxon>Rhodococcus</taxon>
    </lineage>
</organism>
<dbReference type="AlphaFoldDB" id="A0A0M8PIA4"/>
<accession>A0A0M8PIA4</accession>
<proteinExistence type="predicted"/>
<evidence type="ECO:0000256" key="3">
    <source>
        <dbReference type="ARBA" id="ARBA00023163"/>
    </source>
</evidence>
<dbReference type="SUPFAM" id="SSF46785">
    <property type="entry name" value="Winged helix' DNA-binding domain"/>
    <property type="match status" value="2"/>
</dbReference>
<dbReference type="Proteomes" id="UP000037712">
    <property type="component" value="Unassembled WGS sequence"/>
</dbReference>
<evidence type="ECO:0000256" key="4">
    <source>
        <dbReference type="SAM" id="MobiDB-lite"/>
    </source>
</evidence>
<name>A0A0M8PIA4_RHORH</name>
<reference evidence="6 7" key="1">
    <citation type="journal article" date="2015" name="Genome Announc.">
        <title>Draft Genome Sequence of Rhodococcus rhodochrous Strain KG-21, a Soil Isolate from Oil Fields of Krishna-Godavari Basin, India.</title>
        <authorList>
            <person name="Dawar C."/>
            <person name="Aggarwal R.K."/>
        </authorList>
    </citation>
    <scope>NUCLEOTIDE SEQUENCE [LARGE SCALE GENOMIC DNA]</scope>
    <source>
        <strain evidence="6 7">KG-21</strain>
    </source>
</reference>
<feature type="region of interest" description="Disordered" evidence="4">
    <location>
        <begin position="148"/>
        <end position="175"/>
    </location>
</feature>
<dbReference type="Pfam" id="PF01638">
    <property type="entry name" value="HxlR"/>
    <property type="match status" value="2"/>
</dbReference>
<dbReference type="Gene3D" id="1.10.10.10">
    <property type="entry name" value="Winged helix-like DNA-binding domain superfamily/Winged helix DNA-binding domain"/>
    <property type="match status" value="2"/>
</dbReference>
<evidence type="ECO:0000313" key="7">
    <source>
        <dbReference type="Proteomes" id="UP000037712"/>
    </source>
</evidence>
<gene>
    <name evidence="6" type="ORF">Z051_05620</name>
</gene>
<protein>
    <submittedName>
        <fullName evidence="6">HxlR family transcriptional regulator</fullName>
    </submittedName>
</protein>
<dbReference type="InterPro" id="IPR036390">
    <property type="entry name" value="WH_DNA-bd_sf"/>
</dbReference>